<dbReference type="PANTHER" id="PTHR43628:SF1">
    <property type="entry name" value="CHITIN SYNTHASE REGULATORY FACTOR 2-RELATED"/>
    <property type="match status" value="1"/>
</dbReference>
<organism evidence="2 3">
    <name type="scientific">Agaricicola taiwanensis</name>
    <dbReference type="NCBI Taxonomy" id="591372"/>
    <lineage>
        <taxon>Bacteria</taxon>
        <taxon>Pseudomonadati</taxon>
        <taxon>Pseudomonadota</taxon>
        <taxon>Alphaproteobacteria</taxon>
        <taxon>Rhodobacterales</taxon>
        <taxon>Paracoccaceae</taxon>
        <taxon>Agaricicola</taxon>
    </lineage>
</organism>
<feature type="region of interest" description="Disordered" evidence="1">
    <location>
        <begin position="1036"/>
        <end position="1062"/>
    </location>
</feature>
<keyword evidence="3" id="KW-1185">Reference proteome</keyword>
<feature type="compositionally biased region" description="Gly residues" evidence="1">
    <location>
        <begin position="7"/>
        <end position="19"/>
    </location>
</feature>
<reference evidence="2" key="1">
    <citation type="journal article" date="2014" name="Int. J. Syst. Evol. Microbiol.">
        <title>Complete genome sequence of Corynebacterium casei LMG S-19264T (=DSM 44701T), isolated from a smear-ripened cheese.</title>
        <authorList>
            <consortium name="US DOE Joint Genome Institute (JGI-PGF)"/>
            <person name="Walter F."/>
            <person name="Albersmeier A."/>
            <person name="Kalinowski J."/>
            <person name="Ruckert C."/>
        </authorList>
    </citation>
    <scope>NUCLEOTIDE SEQUENCE</scope>
    <source>
        <strain evidence="2">CCM 7684</strain>
    </source>
</reference>
<dbReference type="Pfam" id="PF08238">
    <property type="entry name" value="Sel1"/>
    <property type="match status" value="4"/>
</dbReference>
<comment type="caution">
    <text evidence="2">The sequence shown here is derived from an EMBL/GenBank/DDBJ whole genome shotgun (WGS) entry which is preliminary data.</text>
</comment>
<evidence type="ECO:0000256" key="1">
    <source>
        <dbReference type="SAM" id="MobiDB-lite"/>
    </source>
</evidence>
<dbReference type="AlphaFoldDB" id="A0A8J2VNS8"/>
<feature type="region of interest" description="Disordered" evidence="1">
    <location>
        <begin position="126"/>
        <end position="205"/>
    </location>
</feature>
<dbReference type="RefSeq" id="WP_188408193.1">
    <property type="nucleotide sequence ID" value="NZ_BMCP01000001.1"/>
</dbReference>
<dbReference type="PANTHER" id="PTHR43628">
    <property type="entry name" value="ACTIVATOR OF C KINASE PROTEIN 1-RELATED"/>
    <property type="match status" value="1"/>
</dbReference>
<evidence type="ECO:0008006" key="4">
    <source>
        <dbReference type="Google" id="ProtNLM"/>
    </source>
</evidence>
<dbReference type="InterPro" id="IPR006597">
    <property type="entry name" value="Sel1-like"/>
</dbReference>
<dbReference type="Gene3D" id="1.25.40.10">
    <property type="entry name" value="Tetratricopeptide repeat domain"/>
    <property type="match status" value="1"/>
</dbReference>
<name>A0A8J2VNS8_9RHOB</name>
<evidence type="ECO:0000313" key="3">
    <source>
        <dbReference type="Proteomes" id="UP000602745"/>
    </source>
</evidence>
<dbReference type="SUPFAM" id="SSF81901">
    <property type="entry name" value="HCP-like"/>
    <property type="match status" value="1"/>
</dbReference>
<gene>
    <name evidence="2" type="ORF">GCM10007276_05800</name>
</gene>
<protein>
    <recommendedName>
        <fullName evidence="4">Localization factor PodJL</fullName>
    </recommendedName>
</protein>
<dbReference type="EMBL" id="BMCP01000001">
    <property type="protein sequence ID" value="GGE31431.1"/>
    <property type="molecule type" value="Genomic_DNA"/>
</dbReference>
<feature type="region of interest" description="Disordered" evidence="1">
    <location>
        <begin position="1"/>
        <end position="94"/>
    </location>
</feature>
<feature type="compositionally biased region" description="Basic and acidic residues" evidence="1">
    <location>
        <begin position="30"/>
        <end position="39"/>
    </location>
</feature>
<feature type="compositionally biased region" description="Basic and acidic residues" evidence="1">
    <location>
        <begin position="153"/>
        <end position="166"/>
    </location>
</feature>
<sequence>MASSNWGGQGMRAIGGGRSGAVQSAQWDETGGHDEEAGKASEGSRAAPGNRLDEVTARLNELARQLAPEEPQAPAEIAGNPDPKPQAQPGLDQMVADLARRTQESEDRIASALELLTNVLTQARPAAVPSAPGDVQAQPEARGFPPPPPPAPSRDDKVSRFEERLARLSRKSPPKQEVAEAEPLLLTNPEEAADEPVSAPSISPLPTSAGFTFVPYAVPEPETPAASDTVIPEQTPKPRLKDVVSEINARQRELAADASKDNSLRVRALEDRLEAIAARMENVSHASDGHKPYVSREMLELNNAVASLARRVNIPLAADGSPETMSAIHRALGDLSYRFDGQSSEFSVGTLEQLRDSIEALTARLDNARPGEETRAVLSTIQCSIEQLAVRLDEAVQAPSTAEALFAMHAAIEGIGEQLNRIGNLASKTEKLASLENTIEGLIAELRTSGRGDGVSGPEVQTLQHSIASLTNRLDKTPMQLATNEALSSVEKAIAELSQKLDGKSPATDSGALDTIQGAIENLADRLERNGVTDNAHEANLAIRGALESLTSRLDVSDQRLQRLVALEETVSRLVSLVESSHETSTKVAQDAAVRAVREALTELPDMLGSDNERLNALSDMLGALRSQSEKAERRTVDAFESVRSTLERIIARLATDEDTSGKTKAEPTAELDPMSAARAAALRAIEESKELDLGKTSEAGEARSKRARFIAAARRATTPAMPEAVNDDLEQDPAQGGRLSWNGRRVAAVGLAGLLLVLGSFQFGRLALQNEEVRTAQAVDGDKAEVQPATVTAPPAATAETETAALREGVTDTTPAVPVAETEGVATPAVEPVVTGSIPAQVDVPAGIGGPTLIESARKSDPAAFHEIAIRYFDGDRVPQDQAKAVGWFEKAAELGFAPAQYRLGNAYDKGHGVTASPGTAESWYRKAADQGHIKAMHNLAVLLAEGSLGKPDYPQAAYWFRRAADRGVRDSQYNLGVMLARGLGVNQDMAEAFKWFAVAATAGDADAATKRDQVAAKLKPATLVAARLEAQTWQPLPKDGLANDENAPAGGWDGPVAKTS</sequence>
<dbReference type="Proteomes" id="UP000602745">
    <property type="component" value="Unassembled WGS sequence"/>
</dbReference>
<accession>A0A8J2VNS8</accession>
<dbReference type="InterPro" id="IPR011990">
    <property type="entry name" value="TPR-like_helical_dom_sf"/>
</dbReference>
<dbReference type="SMART" id="SM00671">
    <property type="entry name" value="SEL1"/>
    <property type="match status" value="4"/>
</dbReference>
<reference evidence="2" key="2">
    <citation type="submission" date="2020-09" db="EMBL/GenBank/DDBJ databases">
        <authorList>
            <person name="Sun Q."/>
            <person name="Sedlacek I."/>
        </authorList>
    </citation>
    <scope>NUCLEOTIDE SEQUENCE</scope>
    <source>
        <strain evidence="2">CCM 7684</strain>
    </source>
</reference>
<proteinExistence type="predicted"/>
<evidence type="ECO:0000313" key="2">
    <source>
        <dbReference type="EMBL" id="GGE31431.1"/>
    </source>
</evidence>
<dbReference type="InterPro" id="IPR052945">
    <property type="entry name" value="Mitotic_Regulator"/>
</dbReference>